<dbReference type="Gene3D" id="3.40.630.30">
    <property type="match status" value="2"/>
</dbReference>
<evidence type="ECO:0000256" key="5">
    <source>
        <dbReference type="ARBA" id="ARBA00023315"/>
    </source>
</evidence>
<dbReference type="PROSITE" id="PS51191">
    <property type="entry name" value="FEMABX"/>
    <property type="match status" value="1"/>
</dbReference>
<evidence type="ECO:0000313" key="7">
    <source>
        <dbReference type="EMBL" id="APJ04596.1"/>
    </source>
</evidence>
<dbReference type="InterPro" id="IPR003447">
    <property type="entry name" value="FEMABX"/>
</dbReference>
<dbReference type="STRING" id="1915309.AXG55_12040"/>
<comment type="similarity">
    <text evidence="1">Belongs to the FemABX family.</text>
</comment>
<dbReference type="GO" id="GO:0016755">
    <property type="term" value="F:aminoacyltransferase activity"/>
    <property type="evidence" value="ECO:0007669"/>
    <property type="project" value="InterPro"/>
</dbReference>
<evidence type="ECO:0000313" key="8">
    <source>
        <dbReference type="Proteomes" id="UP000184731"/>
    </source>
</evidence>
<sequence>MVNWKELNTTTELQSWESFFNLQTHKIIFQNYLWGDYKSQFGWKPYRFLKKDQATDETIAQIQTLVKIYSIKIPFLWTFQCAVIWIPGITNEMSKHLDSEFINYIKHKLNIKRIYIRTSIFSQYSNLCSIILRSLNWQRALTPIISGVSMEHNLSDELSVLEKKMSSNWRHNLRRGLNKNISVLKWENPNVAEMMSIYKNMENLKDIDEQFSSNEIEKLLYYFKDSLIIFKALNDKNETIAFRGCIIWGNNGFDFFAAANEEARKIYASHVLLWEILKYCKQNNVSHYDMCGIDPVNGKGVYNFKRGSGASELEYMGEWESSTSTILKLLINWKIGRNSKKSV</sequence>
<keyword evidence="3" id="KW-0133">Cell shape</keyword>
<dbReference type="Pfam" id="PF02388">
    <property type="entry name" value="FemAB"/>
    <property type="match status" value="1"/>
</dbReference>
<keyword evidence="8" id="KW-1185">Reference proteome</keyword>
<accession>A0A1L4D318</accession>
<dbReference type="GO" id="GO:0009252">
    <property type="term" value="P:peptidoglycan biosynthetic process"/>
    <property type="evidence" value="ECO:0007669"/>
    <property type="project" value="UniProtKB-KW"/>
</dbReference>
<gene>
    <name evidence="7" type="ORF">AXG55_12040</name>
</gene>
<protein>
    <recommendedName>
        <fullName evidence="9">BioF2-like acetyltransferase domain-containing protein</fullName>
    </recommendedName>
</protein>
<dbReference type="EMBL" id="CP017834">
    <property type="protein sequence ID" value="APJ04596.1"/>
    <property type="molecule type" value="Genomic_DNA"/>
</dbReference>
<dbReference type="GO" id="GO:0008360">
    <property type="term" value="P:regulation of cell shape"/>
    <property type="evidence" value="ECO:0007669"/>
    <property type="project" value="UniProtKB-KW"/>
</dbReference>
<organism evidence="7 8">
    <name type="scientific">Silvanigrella aquatica</name>
    <dbReference type="NCBI Taxonomy" id="1915309"/>
    <lineage>
        <taxon>Bacteria</taxon>
        <taxon>Pseudomonadati</taxon>
        <taxon>Bdellovibrionota</taxon>
        <taxon>Oligoflexia</taxon>
        <taxon>Silvanigrellales</taxon>
        <taxon>Silvanigrellaceae</taxon>
        <taxon>Silvanigrella</taxon>
    </lineage>
</organism>
<dbReference type="Proteomes" id="UP000184731">
    <property type="component" value="Chromosome"/>
</dbReference>
<dbReference type="PANTHER" id="PTHR36174">
    <property type="entry name" value="LIPID II:GLYCINE GLYCYLTRANSFERASE"/>
    <property type="match status" value="1"/>
</dbReference>
<evidence type="ECO:0000256" key="1">
    <source>
        <dbReference type="ARBA" id="ARBA00009943"/>
    </source>
</evidence>
<evidence type="ECO:0008006" key="9">
    <source>
        <dbReference type="Google" id="ProtNLM"/>
    </source>
</evidence>
<dbReference type="GO" id="GO:0071555">
    <property type="term" value="P:cell wall organization"/>
    <property type="evidence" value="ECO:0007669"/>
    <property type="project" value="UniProtKB-KW"/>
</dbReference>
<reference evidence="7 8" key="1">
    <citation type="submission" date="2016-10" db="EMBL/GenBank/DDBJ databases">
        <title>Silvanigrella aquatica sp. nov., isolated from a freshwater lake located in the Black Forest, Germany, description of Silvanigrellaceae fam. nov., Silvanigrellales ord. nov., reclassification of the order Bdellovibrionales in the class Oligoflexia, reclassification of the families Bacteriovoracaceae and Halobacteriovoraceae in the new order Bacteriovoracales ord. nov., and reclassification of the family Pseudobacteriovoracaceae in the order Oligoflexiales.</title>
        <authorList>
            <person name="Hahn M.W."/>
            <person name="Schmidt J."/>
            <person name="Koll U."/>
            <person name="Rohde M."/>
            <person name="Verbag S."/>
            <person name="Pitt A."/>
            <person name="Nakai R."/>
            <person name="Naganuma T."/>
            <person name="Lang E."/>
        </authorList>
    </citation>
    <scope>NUCLEOTIDE SEQUENCE [LARGE SCALE GENOMIC DNA]</scope>
    <source>
        <strain evidence="7 8">MWH-Nonnen-W8red</strain>
    </source>
</reference>
<keyword evidence="4" id="KW-0573">Peptidoglycan synthesis</keyword>
<evidence type="ECO:0000256" key="3">
    <source>
        <dbReference type="ARBA" id="ARBA00022960"/>
    </source>
</evidence>
<keyword evidence="2" id="KW-0808">Transferase</keyword>
<evidence type="ECO:0000256" key="4">
    <source>
        <dbReference type="ARBA" id="ARBA00022984"/>
    </source>
</evidence>
<dbReference type="SUPFAM" id="SSF55729">
    <property type="entry name" value="Acyl-CoA N-acyltransferases (Nat)"/>
    <property type="match status" value="1"/>
</dbReference>
<dbReference type="KEGG" id="saqi:AXG55_12040"/>
<keyword evidence="5" id="KW-0012">Acyltransferase</keyword>
<evidence type="ECO:0000256" key="6">
    <source>
        <dbReference type="ARBA" id="ARBA00023316"/>
    </source>
</evidence>
<dbReference type="AlphaFoldDB" id="A0A1L4D318"/>
<name>A0A1L4D318_9BACT</name>
<dbReference type="InterPro" id="IPR050644">
    <property type="entry name" value="PG_Glycine_Bridge_Synth"/>
</dbReference>
<dbReference type="InterPro" id="IPR016181">
    <property type="entry name" value="Acyl_CoA_acyltransferase"/>
</dbReference>
<dbReference type="PANTHER" id="PTHR36174:SF1">
    <property type="entry name" value="LIPID II:GLYCINE GLYCYLTRANSFERASE"/>
    <property type="match status" value="1"/>
</dbReference>
<evidence type="ECO:0000256" key="2">
    <source>
        <dbReference type="ARBA" id="ARBA00022679"/>
    </source>
</evidence>
<dbReference type="RefSeq" id="WP_233231195.1">
    <property type="nucleotide sequence ID" value="NZ_CP017834.1"/>
</dbReference>
<proteinExistence type="inferred from homology"/>
<keyword evidence="6" id="KW-0961">Cell wall biogenesis/degradation</keyword>